<reference evidence="7 8" key="1">
    <citation type="journal article" date="2016" name="Nat. Commun.">
        <title>Extremotolerant tardigrade genome and improved radiotolerance of human cultured cells by tardigrade-unique protein.</title>
        <authorList>
            <person name="Hashimoto T."/>
            <person name="Horikawa D.D."/>
            <person name="Saito Y."/>
            <person name="Kuwahara H."/>
            <person name="Kozuka-Hata H."/>
            <person name="Shin-I T."/>
            <person name="Minakuchi Y."/>
            <person name="Ohishi K."/>
            <person name="Motoyama A."/>
            <person name="Aizu T."/>
            <person name="Enomoto A."/>
            <person name="Kondo K."/>
            <person name="Tanaka S."/>
            <person name="Hara Y."/>
            <person name="Koshikawa S."/>
            <person name="Sagara H."/>
            <person name="Miura T."/>
            <person name="Yokobori S."/>
            <person name="Miyagawa K."/>
            <person name="Suzuki Y."/>
            <person name="Kubo T."/>
            <person name="Oyama M."/>
            <person name="Kohara Y."/>
            <person name="Fujiyama A."/>
            <person name="Arakawa K."/>
            <person name="Katayama T."/>
            <person name="Toyoda A."/>
            <person name="Kunieda T."/>
        </authorList>
    </citation>
    <scope>NUCLEOTIDE SEQUENCE [LARGE SCALE GENOMIC DNA]</scope>
    <source>
        <strain evidence="7 8">YOKOZUNA-1</strain>
    </source>
</reference>
<keyword evidence="3" id="KW-0963">Cytoplasm</keyword>
<comment type="subcellular location">
    <subcellularLocation>
        <location evidence="1">Cytoplasm</location>
    </subcellularLocation>
</comment>
<keyword evidence="5" id="KW-0175">Coiled coil</keyword>
<dbReference type="Pfam" id="PF07986">
    <property type="entry name" value="TBCC"/>
    <property type="match status" value="1"/>
</dbReference>
<dbReference type="OrthoDB" id="194775at2759"/>
<dbReference type="Gene3D" id="2.160.20.70">
    <property type="match status" value="1"/>
</dbReference>
<dbReference type="GO" id="GO:0007021">
    <property type="term" value="P:tubulin complex assembly"/>
    <property type="evidence" value="ECO:0007669"/>
    <property type="project" value="TreeGrafter"/>
</dbReference>
<dbReference type="InterPro" id="IPR017901">
    <property type="entry name" value="C-CAP_CF_C-like"/>
</dbReference>
<dbReference type="Gene3D" id="1.20.58.1250">
    <property type="entry name" value="Tubulin Binding Cofactor C, N-terminal domain"/>
    <property type="match status" value="1"/>
</dbReference>
<dbReference type="AlphaFoldDB" id="A0A1D1UVI6"/>
<evidence type="ECO:0000256" key="4">
    <source>
        <dbReference type="ARBA" id="ARBA00023186"/>
    </source>
</evidence>
<accession>A0A1D1UVI6</accession>
<dbReference type="SMART" id="SM00673">
    <property type="entry name" value="CARP"/>
    <property type="match status" value="2"/>
</dbReference>
<sequence>MEQNGKPAADDQHRVVVMDDLSQPSKRTVVSHVVQSVKDELTQIEISLKELSSLDLTMDKREVMCQDASKKLQDLERTFGDAAEYLPAFEQRLLQSRLSSASRTLAEKRSVMAADKGFSFRRNLSKARPIVDQKIGSLDQVDKSALLISPDMELRGDIRQDEKKLKWSNQADEVTRLDRVALKDKDVLLSKLHSCRIFLEGPCSTLQLKDLTNCTVISGPVRTSVFVTACSQCTFSVACQQVRIHESHHLKVYQQSSGCIIEDTTDCQFGPYNVTYPRIEEDFKEAGLSREENERWKKVEDFNYIVANKPSPNWKIIPEDEREQFNEFFFI</sequence>
<dbReference type="InterPro" id="IPR027684">
    <property type="entry name" value="TBCC"/>
</dbReference>
<comment type="caution">
    <text evidence="7">The sequence shown here is derived from an EMBL/GenBank/DDBJ whole genome shotgun (WGS) entry which is preliminary data.</text>
</comment>
<evidence type="ECO:0000256" key="1">
    <source>
        <dbReference type="ARBA" id="ARBA00004496"/>
    </source>
</evidence>
<organism evidence="7 8">
    <name type="scientific">Ramazzottius varieornatus</name>
    <name type="common">Water bear</name>
    <name type="synonym">Tardigrade</name>
    <dbReference type="NCBI Taxonomy" id="947166"/>
    <lineage>
        <taxon>Eukaryota</taxon>
        <taxon>Metazoa</taxon>
        <taxon>Ecdysozoa</taxon>
        <taxon>Tardigrada</taxon>
        <taxon>Eutardigrada</taxon>
        <taxon>Parachela</taxon>
        <taxon>Hypsibioidea</taxon>
        <taxon>Ramazzottiidae</taxon>
        <taxon>Ramazzottius</taxon>
    </lineage>
</organism>
<evidence type="ECO:0000313" key="8">
    <source>
        <dbReference type="Proteomes" id="UP000186922"/>
    </source>
</evidence>
<dbReference type="EMBL" id="BDGG01000002">
    <property type="protein sequence ID" value="GAU91752.1"/>
    <property type="molecule type" value="Genomic_DNA"/>
</dbReference>
<dbReference type="InterPro" id="IPR038397">
    <property type="entry name" value="TBCC_N_sf"/>
</dbReference>
<dbReference type="Proteomes" id="UP000186922">
    <property type="component" value="Unassembled WGS sequence"/>
</dbReference>
<dbReference type="InterPro" id="IPR016098">
    <property type="entry name" value="CAP/MinC_C"/>
</dbReference>
<keyword evidence="8" id="KW-1185">Reference proteome</keyword>
<dbReference type="GO" id="GO:0005737">
    <property type="term" value="C:cytoplasm"/>
    <property type="evidence" value="ECO:0007669"/>
    <property type="project" value="UniProtKB-SubCell"/>
</dbReference>
<proteinExistence type="inferred from homology"/>
<feature type="domain" description="C-CAP/cofactor C-like" evidence="6">
    <location>
        <begin position="149"/>
        <end position="288"/>
    </location>
</feature>
<evidence type="ECO:0000256" key="5">
    <source>
        <dbReference type="SAM" id="Coils"/>
    </source>
</evidence>
<dbReference type="PANTHER" id="PTHR15139">
    <property type="entry name" value="TUBULIN FOLDING COFACTOR C"/>
    <property type="match status" value="1"/>
</dbReference>
<comment type="similarity">
    <text evidence="2">Belongs to the TBCC family.</text>
</comment>
<keyword evidence="4" id="KW-0143">Chaperone</keyword>
<evidence type="ECO:0000313" key="7">
    <source>
        <dbReference type="EMBL" id="GAU91752.1"/>
    </source>
</evidence>
<feature type="coiled-coil region" evidence="5">
    <location>
        <begin position="34"/>
        <end position="78"/>
    </location>
</feature>
<gene>
    <name evidence="7" type="primary">RvY_03948-1</name>
    <name evidence="7" type="synonym">RvY_03948.1</name>
    <name evidence="7" type="ORF">RvY_03948</name>
</gene>
<evidence type="ECO:0000256" key="2">
    <source>
        <dbReference type="ARBA" id="ARBA00008848"/>
    </source>
</evidence>
<name>A0A1D1UVI6_RAMVA</name>
<dbReference type="GO" id="GO:0007023">
    <property type="term" value="P:post-chaperonin tubulin folding pathway"/>
    <property type="evidence" value="ECO:0007669"/>
    <property type="project" value="InterPro"/>
</dbReference>
<dbReference type="PROSITE" id="PS51329">
    <property type="entry name" value="C_CAP_COFACTOR_C"/>
    <property type="match status" value="1"/>
</dbReference>
<dbReference type="PANTHER" id="PTHR15139:SF0">
    <property type="entry name" value="TUBULIN-SPECIFIC CHAPERONE C"/>
    <property type="match status" value="1"/>
</dbReference>
<protein>
    <recommendedName>
        <fullName evidence="6">C-CAP/cofactor C-like domain-containing protein</fullName>
    </recommendedName>
</protein>
<evidence type="ECO:0000259" key="6">
    <source>
        <dbReference type="PROSITE" id="PS51329"/>
    </source>
</evidence>
<dbReference type="InterPro" id="IPR006599">
    <property type="entry name" value="CARP_motif"/>
</dbReference>
<evidence type="ECO:0000256" key="3">
    <source>
        <dbReference type="ARBA" id="ARBA00022490"/>
    </source>
</evidence>
<dbReference type="InterPro" id="IPR012945">
    <property type="entry name" value="Tubulin-bd_cofactor_C_dom"/>
</dbReference>
<dbReference type="STRING" id="947166.A0A1D1UVI6"/>